<reference evidence="1" key="1">
    <citation type="submission" date="2023-03" db="EMBL/GenBank/DDBJ databases">
        <title>Mating type loci evolution in Malassezia.</title>
        <authorList>
            <person name="Coelho M.A."/>
        </authorList>
    </citation>
    <scope>NUCLEOTIDE SEQUENCE</scope>
    <source>
        <strain evidence="1">CBS 11721</strain>
    </source>
</reference>
<evidence type="ECO:0000313" key="1">
    <source>
        <dbReference type="EMBL" id="WFD34087.1"/>
    </source>
</evidence>
<protein>
    <submittedName>
        <fullName evidence="1">Uncharacterized protein</fullName>
    </submittedName>
</protein>
<accession>A0AAF0EWK4</accession>
<proteinExistence type="predicted"/>
<evidence type="ECO:0000313" key="2">
    <source>
        <dbReference type="Proteomes" id="UP001219933"/>
    </source>
</evidence>
<name>A0AAF0EWK4_9BASI</name>
<organism evidence="1 2">
    <name type="scientific">Malassezia cuniculi</name>
    <dbReference type="NCBI Taxonomy" id="948313"/>
    <lineage>
        <taxon>Eukaryota</taxon>
        <taxon>Fungi</taxon>
        <taxon>Dikarya</taxon>
        <taxon>Basidiomycota</taxon>
        <taxon>Ustilaginomycotina</taxon>
        <taxon>Malasseziomycetes</taxon>
        <taxon>Malasseziales</taxon>
        <taxon>Malasseziaceae</taxon>
        <taxon>Malassezia</taxon>
    </lineage>
</organism>
<dbReference type="Proteomes" id="UP001219933">
    <property type="component" value="Chromosome 1"/>
</dbReference>
<keyword evidence="2" id="KW-1185">Reference proteome</keyword>
<dbReference type="AlphaFoldDB" id="A0AAF0EWK4"/>
<gene>
    <name evidence="1" type="ORF">MCUN1_000919</name>
</gene>
<sequence length="217" mass="24018">MGDFLSAFGAMDVGELEFDDVEAKRAVRRRRFEDAFRIAKETYTAKIDSDGWFLDMVNDGISDDPALSQEGITYHYYKQDYQTALEWSISLLRHIKALGESRENWNECEPFPPHIPPADPNTNAAVGREVIDTALLCIINGAQCAVSDANALIADAFFRVRAPSNYIVSADMGLAAARAVVRRGGVEVLCSRLAYYLAGNTDMADDEIEAPRSVRSL</sequence>
<dbReference type="EMBL" id="CP119877">
    <property type="protein sequence ID" value="WFD34087.1"/>
    <property type="molecule type" value="Genomic_DNA"/>
</dbReference>